<gene>
    <name evidence="6" type="ORF">GNLVRS02_ARAD1D12166g</name>
</gene>
<evidence type="ECO:0000313" key="6">
    <source>
        <dbReference type="EMBL" id="CDP37467.1"/>
    </source>
</evidence>
<keyword evidence="1" id="KW-0346">Stress response</keyword>
<evidence type="ECO:0000256" key="3">
    <source>
        <dbReference type="RuleBase" id="RU003616"/>
    </source>
</evidence>
<dbReference type="SUPFAM" id="SSF49764">
    <property type="entry name" value="HSP20-like chaperones"/>
    <property type="match status" value="1"/>
</dbReference>
<dbReference type="InterPro" id="IPR002068">
    <property type="entry name" value="A-crystallin/Hsp20_dom"/>
</dbReference>
<reference evidence="6" key="2">
    <citation type="submission" date="2014-06" db="EMBL/GenBank/DDBJ databases">
        <title>The complete genome of Blastobotrys (Arxula) adeninivorans LS3 - a yeast of biotechnological interest.</title>
        <authorList>
            <person name="Kunze G."/>
            <person name="Gaillardin C."/>
            <person name="Czernicka M."/>
            <person name="Durrens P."/>
            <person name="Martin T."/>
            <person name="Boer E."/>
            <person name="Gabaldon T."/>
            <person name="Cruz J."/>
            <person name="Talla E."/>
            <person name="Marck C."/>
            <person name="Goffeau A."/>
            <person name="Barbe V."/>
            <person name="Baret P."/>
            <person name="Baronian K."/>
            <person name="Beier S."/>
            <person name="Bleykasten C."/>
            <person name="Bode R."/>
            <person name="Casaregola S."/>
            <person name="Despons L."/>
            <person name="Fairhead C."/>
            <person name="Giersberg M."/>
            <person name="Gierski P."/>
            <person name="Hahnel U."/>
            <person name="Hartmann A."/>
            <person name="Jankowska D."/>
            <person name="Jubin C."/>
            <person name="Jung P."/>
            <person name="Lafontaine I."/>
            <person name="Leh-Louis V."/>
            <person name="Lemaire M."/>
            <person name="Marcet-Houben M."/>
            <person name="Mascher M."/>
            <person name="Morel G."/>
            <person name="Richard G.-F."/>
            <person name="Riechen J."/>
            <person name="Sacerdot C."/>
            <person name="Sarkar A."/>
            <person name="Savel G."/>
            <person name="Schacherer J."/>
            <person name="Sherman D."/>
            <person name="Straub M.-L."/>
            <person name="Stein N."/>
            <person name="Thierry A."/>
            <person name="Trautwein-Schult A."/>
            <person name="Westhof E."/>
            <person name="Worch S."/>
            <person name="Dujon B."/>
            <person name="Souciet J.-L."/>
            <person name="Wincker P."/>
            <person name="Scholz U."/>
            <person name="Neuveglise N."/>
        </authorList>
    </citation>
    <scope>NUCLEOTIDE SEQUENCE</scope>
    <source>
        <strain evidence="6">LS3</strain>
    </source>
</reference>
<name>A0A060TF08_BLAAD</name>
<dbReference type="PANTHER" id="PTHR11527">
    <property type="entry name" value="HEAT-SHOCK PROTEIN 20 FAMILY MEMBER"/>
    <property type="match status" value="1"/>
</dbReference>
<dbReference type="AlphaFoldDB" id="A0A060TF08"/>
<dbReference type="CDD" id="cd06464">
    <property type="entry name" value="ACD_sHsps-like"/>
    <property type="match status" value="1"/>
</dbReference>
<feature type="compositionally biased region" description="Low complexity" evidence="4">
    <location>
        <begin position="44"/>
        <end position="55"/>
    </location>
</feature>
<comment type="similarity">
    <text evidence="2 3">Belongs to the small heat shock protein (HSP20) family.</text>
</comment>
<sequence>MSMVHYNPFWDFLDNDPFSYFWDDDDVLSPHRGRRNDRALTRANRSGGRQLSGLRGQRGGNGLLVPEVDLYDEPTHYTVVASVGGADPSKLHIDFNPSNNVLTLSGTVEESYKQDDKYRIIQERRSGSFQRSLTVPSQPKVDHEKITAKANNGVLTVTLPKVGEEEAPKTKKITVQTED</sequence>
<protein>
    <submittedName>
        <fullName evidence="6">ARAD1D12166p</fullName>
    </submittedName>
</protein>
<evidence type="ECO:0000256" key="4">
    <source>
        <dbReference type="SAM" id="MobiDB-lite"/>
    </source>
</evidence>
<dbReference type="PROSITE" id="PS01031">
    <property type="entry name" value="SHSP"/>
    <property type="match status" value="1"/>
</dbReference>
<feature type="region of interest" description="Disordered" evidence="4">
    <location>
        <begin position="38"/>
        <end position="58"/>
    </location>
</feature>
<evidence type="ECO:0000259" key="5">
    <source>
        <dbReference type="PROSITE" id="PS01031"/>
    </source>
</evidence>
<accession>A0A060TF08</accession>
<evidence type="ECO:0000256" key="1">
    <source>
        <dbReference type="ARBA" id="ARBA00023016"/>
    </source>
</evidence>
<organism evidence="6">
    <name type="scientific">Blastobotrys adeninivorans</name>
    <name type="common">Yeast</name>
    <name type="synonym">Arxula adeninivorans</name>
    <dbReference type="NCBI Taxonomy" id="409370"/>
    <lineage>
        <taxon>Eukaryota</taxon>
        <taxon>Fungi</taxon>
        <taxon>Dikarya</taxon>
        <taxon>Ascomycota</taxon>
        <taxon>Saccharomycotina</taxon>
        <taxon>Dipodascomycetes</taxon>
        <taxon>Dipodascales</taxon>
        <taxon>Trichomonascaceae</taxon>
        <taxon>Blastobotrys</taxon>
    </lineage>
</organism>
<dbReference type="InterPro" id="IPR008978">
    <property type="entry name" value="HSP20-like_chaperone"/>
</dbReference>
<dbReference type="Gene3D" id="2.60.40.790">
    <property type="match status" value="1"/>
</dbReference>
<evidence type="ECO:0000256" key="2">
    <source>
        <dbReference type="PROSITE-ProRule" id="PRU00285"/>
    </source>
</evidence>
<dbReference type="PhylomeDB" id="A0A060TF08"/>
<proteinExistence type="inferred from homology"/>
<dbReference type="Pfam" id="PF00011">
    <property type="entry name" value="HSP20"/>
    <property type="match status" value="1"/>
</dbReference>
<dbReference type="EMBL" id="HG937694">
    <property type="protein sequence ID" value="CDP37467.1"/>
    <property type="molecule type" value="Genomic_DNA"/>
</dbReference>
<feature type="domain" description="SHSP" evidence="5">
    <location>
        <begin position="59"/>
        <end position="176"/>
    </location>
</feature>
<reference evidence="6" key="1">
    <citation type="submission" date="2014-02" db="EMBL/GenBank/DDBJ databases">
        <authorList>
            <person name="Genoscope - CEA"/>
        </authorList>
    </citation>
    <scope>NUCLEOTIDE SEQUENCE</scope>
    <source>
        <strain evidence="6">LS3</strain>
    </source>
</reference>
<dbReference type="InterPro" id="IPR031107">
    <property type="entry name" value="Small_HSP"/>
</dbReference>